<reference evidence="1 2" key="1">
    <citation type="submission" date="2018-05" db="EMBL/GenBank/DDBJ databases">
        <title>Genomic Encyclopedia of Type Strains, Phase IV (KMG-IV): sequencing the most valuable type-strain genomes for metagenomic binning, comparative biology and taxonomic classification.</title>
        <authorList>
            <person name="Goeker M."/>
        </authorList>
    </citation>
    <scope>NUCLEOTIDE SEQUENCE [LARGE SCALE GENOMIC DNA]</scope>
    <source>
        <strain evidence="1 2">DSM 44717</strain>
    </source>
</reference>
<dbReference type="RefSeq" id="WP_110040746.1">
    <property type="nucleotide sequence ID" value="NZ_QGTL01000014.1"/>
</dbReference>
<gene>
    <name evidence="1" type="ORF">DFR69_11411</name>
</gene>
<evidence type="ECO:0000313" key="1">
    <source>
        <dbReference type="EMBL" id="PWV70045.1"/>
    </source>
</evidence>
<dbReference type="EMBL" id="QGTL01000014">
    <property type="protein sequence ID" value="PWV70045.1"/>
    <property type="molecule type" value="Genomic_DNA"/>
</dbReference>
<protein>
    <recommendedName>
        <fullName evidence="3">Adhesin</fullName>
    </recommendedName>
</protein>
<proteinExistence type="predicted"/>
<dbReference type="AlphaFoldDB" id="A0A317N439"/>
<organism evidence="1 2">
    <name type="scientific">Nocardia neocaledoniensis</name>
    <dbReference type="NCBI Taxonomy" id="236511"/>
    <lineage>
        <taxon>Bacteria</taxon>
        <taxon>Bacillati</taxon>
        <taxon>Actinomycetota</taxon>
        <taxon>Actinomycetes</taxon>
        <taxon>Mycobacteriales</taxon>
        <taxon>Nocardiaceae</taxon>
        <taxon>Nocardia</taxon>
    </lineage>
</organism>
<sequence length="213" mass="21960">MPTFQTPDPITVIVDVPCGDVVVTATDRADTVVEIRPSDPSSKSDVRAAERMRVDFAAGVLTVRAPEDKWFTGMLSGKYSIEVSVLAPAGSQLKATTALGRLVGKGELGDCDLDVAAGDIVVEQPRGSVTAKTAKGDVTIGAAVRGVVQVETSMGALSVGVRPGSAVQVETFAAYGTVRNDFAAAAVTSDDTVRVHARNMYGDITIGHAAVAA</sequence>
<accession>A0A317N439</accession>
<evidence type="ECO:0000313" key="2">
    <source>
        <dbReference type="Proteomes" id="UP000246410"/>
    </source>
</evidence>
<comment type="caution">
    <text evidence="1">The sequence shown here is derived from an EMBL/GenBank/DDBJ whole genome shotgun (WGS) entry which is preliminary data.</text>
</comment>
<evidence type="ECO:0008006" key="3">
    <source>
        <dbReference type="Google" id="ProtNLM"/>
    </source>
</evidence>
<keyword evidence="2" id="KW-1185">Reference proteome</keyword>
<dbReference type="Proteomes" id="UP000246410">
    <property type="component" value="Unassembled WGS sequence"/>
</dbReference>
<name>A0A317N439_9NOCA</name>